<gene>
    <name evidence="2" type="ORF">GN277_04780</name>
</gene>
<dbReference type="InterPro" id="IPR027417">
    <property type="entry name" value="P-loop_NTPase"/>
</dbReference>
<evidence type="ECO:0000259" key="1">
    <source>
        <dbReference type="Pfam" id="PF13304"/>
    </source>
</evidence>
<dbReference type="InterPro" id="IPR003959">
    <property type="entry name" value="ATPase_AAA_core"/>
</dbReference>
<comment type="caution">
    <text evidence="2">The sequence shown here is derived from an EMBL/GenBank/DDBJ whole genome shotgun (WGS) entry which is preliminary data.</text>
</comment>
<proteinExistence type="predicted"/>
<keyword evidence="3" id="KW-1185">Reference proteome</keyword>
<feature type="domain" description="ATPase AAA-type core" evidence="1">
    <location>
        <begin position="78"/>
        <end position="152"/>
    </location>
</feature>
<dbReference type="GO" id="GO:0005524">
    <property type="term" value="F:ATP binding"/>
    <property type="evidence" value="ECO:0007669"/>
    <property type="project" value="InterPro"/>
</dbReference>
<accession>A0A7X3ME15</accession>
<evidence type="ECO:0000313" key="2">
    <source>
        <dbReference type="EMBL" id="MXP74715.1"/>
    </source>
</evidence>
<dbReference type="Gene3D" id="3.40.50.300">
    <property type="entry name" value="P-loop containing nucleotide triphosphate hydrolases"/>
    <property type="match status" value="1"/>
</dbReference>
<organism evidence="2 3">
    <name type="scientific">Sporofaciens musculi</name>
    <dbReference type="NCBI Taxonomy" id="2681861"/>
    <lineage>
        <taxon>Bacteria</taxon>
        <taxon>Bacillati</taxon>
        <taxon>Bacillota</taxon>
        <taxon>Clostridia</taxon>
        <taxon>Lachnospirales</taxon>
        <taxon>Lachnospiraceae</taxon>
        <taxon>Sporofaciens</taxon>
    </lineage>
</organism>
<reference evidence="2 3" key="1">
    <citation type="submission" date="2019-12" db="EMBL/GenBank/DDBJ databases">
        <title>Sporaefaciens musculi gen. nov., sp. nov., a novel bacterium isolated from the caecum of an obese mouse.</title>
        <authorList>
            <person name="Rasmussen T.S."/>
            <person name="Streidl T."/>
            <person name="Hitch T.C.A."/>
            <person name="Wortmann E."/>
            <person name="Deptula P."/>
            <person name="Hansen M."/>
            <person name="Nielsen D.S."/>
            <person name="Clavel T."/>
            <person name="Vogensen F.K."/>
        </authorList>
    </citation>
    <scope>NUCLEOTIDE SEQUENCE [LARGE SCALE GENOMIC DNA]</scope>
    <source>
        <strain evidence="2 3">WCA-9-b2</strain>
    </source>
</reference>
<protein>
    <submittedName>
        <fullName evidence="2">AAA family ATPase</fullName>
    </submittedName>
</protein>
<dbReference type="EMBL" id="WUQX01000001">
    <property type="protein sequence ID" value="MXP74715.1"/>
    <property type="molecule type" value="Genomic_DNA"/>
</dbReference>
<name>A0A7X3ME15_9FIRM</name>
<sequence length="199" mass="23458">MDKFVRECSFGVGEDDSGKRVNIPKDSLYIKSEDILFEIKKIQQEDALERGYVFELMKQKGIGKEAAEKSFVSYENSFYSRKEIMQFAQEKYSNGETTMQLLLDAFIPDQLYLLDEPEVSLSPENQVKLAEEINKMARFLGCQFIIATHSPFMLGTLQAKIYNLDSECMDEAQWYELEYIRYFYEFFEKHRHLFCKDTI</sequence>
<dbReference type="Pfam" id="PF13304">
    <property type="entry name" value="AAA_21"/>
    <property type="match status" value="1"/>
</dbReference>
<dbReference type="GO" id="GO:0016887">
    <property type="term" value="F:ATP hydrolysis activity"/>
    <property type="evidence" value="ECO:0007669"/>
    <property type="project" value="InterPro"/>
</dbReference>
<dbReference type="AlphaFoldDB" id="A0A7X3ME15"/>
<dbReference type="SUPFAM" id="SSF52540">
    <property type="entry name" value="P-loop containing nucleoside triphosphate hydrolases"/>
    <property type="match status" value="1"/>
</dbReference>
<dbReference type="Proteomes" id="UP000460412">
    <property type="component" value="Unassembled WGS sequence"/>
</dbReference>
<evidence type="ECO:0000313" key="3">
    <source>
        <dbReference type="Proteomes" id="UP000460412"/>
    </source>
</evidence>